<accession>A0A840SFD1</accession>
<dbReference type="EC" id="3.1.3.18" evidence="4"/>
<dbReference type="InterPro" id="IPR023214">
    <property type="entry name" value="HAD_sf"/>
</dbReference>
<dbReference type="NCBIfam" id="TIGR01509">
    <property type="entry name" value="HAD-SF-IA-v3"/>
    <property type="match status" value="1"/>
</dbReference>
<dbReference type="PANTHER" id="PTHR43434:SF1">
    <property type="entry name" value="PHOSPHOGLYCOLATE PHOSPHATASE"/>
    <property type="match status" value="1"/>
</dbReference>
<evidence type="ECO:0000313" key="5">
    <source>
        <dbReference type="EMBL" id="MBB5219450.1"/>
    </source>
</evidence>
<proteinExistence type="inferred from homology"/>
<dbReference type="InterPro" id="IPR006439">
    <property type="entry name" value="HAD-SF_hydro_IA"/>
</dbReference>
<dbReference type="SFLD" id="SFLDG01129">
    <property type="entry name" value="C1.5:_HAD__Beta-PGM__Phosphata"/>
    <property type="match status" value="1"/>
</dbReference>
<evidence type="ECO:0000256" key="1">
    <source>
        <dbReference type="ARBA" id="ARBA00000830"/>
    </source>
</evidence>
<dbReference type="PROSITE" id="PS01228">
    <property type="entry name" value="COF_1"/>
    <property type="match status" value="1"/>
</dbReference>
<dbReference type="InterPro" id="IPR023198">
    <property type="entry name" value="PGP-like_dom2"/>
</dbReference>
<dbReference type="InterPro" id="IPR050155">
    <property type="entry name" value="HAD-like_hydrolase_sf"/>
</dbReference>
<sequence length="218" mass="24356">MKTKAVIFDLDGTLLNTLEDLAASINHALRENGYPERTIDEVRLFVGNGLGLLAQRALPDGKENPLYEKTLSDLRAYYASHSLVKTKPYDGILQMLEDLKKKNILTAIVSNKPDAQVKALSKIFFKDFMNPELCIGECEGVKRKPAPDSLLKVIKNLGFKKDECIYAGDSDVDIETAGNAGIKCISVSWGFRSRDFLMEHNAGTIIDRPDQLLQFLEY</sequence>
<keyword evidence="6" id="KW-1185">Reference proteome</keyword>
<comment type="pathway">
    <text evidence="2">Organic acid metabolism; glycolate biosynthesis; glycolate from 2-phosphoglycolate: step 1/1.</text>
</comment>
<dbReference type="GO" id="GO:0005829">
    <property type="term" value="C:cytosol"/>
    <property type="evidence" value="ECO:0007669"/>
    <property type="project" value="TreeGrafter"/>
</dbReference>
<dbReference type="PRINTS" id="PR00413">
    <property type="entry name" value="HADHALOGNASE"/>
</dbReference>
<evidence type="ECO:0000313" key="6">
    <source>
        <dbReference type="Proteomes" id="UP000578697"/>
    </source>
</evidence>
<evidence type="ECO:0000256" key="4">
    <source>
        <dbReference type="ARBA" id="ARBA00013078"/>
    </source>
</evidence>
<dbReference type="Gene3D" id="1.10.150.240">
    <property type="entry name" value="Putative phosphatase, domain 2"/>
    <property type="match status" value="1"/>
</dbReference>
<dbReference type="RefSeq" id="WP_184652882.1">
    <property type="nucleotide sequence ID" value="NZ_JACHFR010000003.1"/>
</dbReference>
<dbReference type="PANTHER" id="PTHR43434">
    <property type="entry name" value="PHOSPHOGLYCOLATE PHOSPHATASE"/>
    <property type="match status" value="1"/>
</dbReference>
<gene>
    <name evidence="5" type="ORF">HNP77_001832</name>
</gene>
<protein>
    <recommendedName>
        <fullName evidence="4">phosphoglycolate phosphatase</fullName>
        <ecNumber evidence="4">3.1.3.18</ecNumber>
    </recommendedName>
</protein>
<dbReference type="EMBL" id="JACHFR010000003">
    <property type="protein sequence ID" value="MBB5219450.1"/>
    <property type="molecule type" value="Genomic_DNA"/>
</dbReference>
<dbReference type="Gene3D" id="3.40.50.1000">
    <property type="entry name" value="HAD superfamily/HAD-like"/>
    <property type="match status" value="1"/>
</dbReference>
<evidence type="ECO:0000256" key="2">
    <source>
        <dbReference type="ARBA" id="ARBA00004818"/>
    </source>
</evidence>
<dbReference type="AlphaFoldDB" id="A0A840SFD1"/>
<keyword evidence="5" id="KW-0378">Hydrolase</keyword>
<comment type="catalytic activity">
    <reaction evidence="1">
        <text>2-phosphoglycolate + H2O = glycolate + phosphate</text>
        <dbReference type="Rhea" id="RHEA:14369"/>
        <dbReference type="ChEBI" id="CHEBI:15377"/>
        <dbReference type="ChEBI" id="CHEBI:29805"/>
        <dbReference type="ChEBI" id="CHEBI:43474"/>
        <dbReference type="ChEBI" id="CHEBI:58033"/>
        <dbReference type="EC" id="3.1.3.18"/>
    </reaction>
</comment>
<dbReference type="SUPFAM" id="SSF56784">
    <property type="entry name" value="HAD-like"/>
    <property type="match status" value="1"/>
</dbReference>
<dbReference type="InterPro" id="IPR036412">
    <property type="entry name" value="HAD-like_sf"/>
</dbReference>
<dbReference type="InterPro" id="IPR041492">
    <property type="entry name" value="HAD_2"/>
</dbReference>
<reference evidence="5 6" key="1">
    <citation type="submission" date="2020-08" db="EMBL/GenBank/DDBJ databases">
        <title>Genomic Encyclopedia of Type Strains, Phase IV (KMG-IV): sequencing the most valuable type-strain genomes for metagenomic binning, comparative biology and taxonomic classification.</title>
        <authorList>
            <person name="Goeker M."/>
        </authorList>
    </citation>
    <scope>NUCLEOTIDE SEQUENCE [LARGE SCALE GENOMIC DNA]</scope>
    <source>
        <strain evidence="5 6">DSM 103679</strain>
    </source>
</reference>
<dbReference type="GO" id="GO:0008967">
    <property type="term" value="F:phosphoglycolate phosphatase activity"/>
    <property type="evidence" value="ECO:0007669"/>
    <property type="project" value="UniProtKB-EC"/>
</dbReference>
<organism evidence="5 6">
    <name type="scientific">Treponema rectale</name>
    <dbReference type="NCBI Taxonomy" id="744512"/>
    <lineage>
        <taxon>Bacteria</taxon>
        <taxon>Pseudomonadati</taxon>
        <taxon>Spirochaetota</taxon>
        <taxon>Spirochaetia</taxon>
        <taxon>Spirochaetales</taxon>
        <taxon>Treponemataceae</taxon>
        <taxon>Treponema</taxon>
    </lineage>
</organism>
<evidence type="ECO:0000256" key="3">
    <source>
        <dbReference type="ARBA" id="ARBA00006171"/>
    </source>
</evidence>
<dbReference type="GO" id="GO:0006281">
    <property type="term" value="P:DNA repair"/>
    <property type="evidence" value="ECO:0007669"/>
    <property type="project" value="TreeGrafter"/>
</dbReference>
<dbReference type="Pfam" id="PF13419">
    <property type="entry name" value="HAD_2"/>
    <property type="match status" value="1"/>
</dbReference>
<comment type="similarity">
    <text evidence="3">Belongs to the HAD-like hydrolase superfamily. CbbY/CbbZ/Gph/YieH family.</text>
</comment>
<dbReference type="Proteomes" id="UP000578697">
    <property type="component" value="Unassembled WGS sequence"/>
</dbReference>
<dbReference type="SFLD" id="SFLDG01135">
    <property type="entry name" value="C1.5.6:_HAD__Beta-PGM__Phospha"/>
    <property type="match status" value="1"/>
</dbReference>
<comment type="caution">
    <text evidence="5">The sequence shown here is derived from an EMBL/GenBank/DDBJ whole genome shotgun (WGS) entry which is preliminary data.</text>
</comment>
<dbReference type="NCBIfam" id="TIGR01549">
    <property type="entry name" value="HAD-SF-IA-v1"/>
    <property type="match status" value="1"/>
</dbReference>
<name>A0A840SFD1_9SPIR</name>
<dbReference type="SFLD" id="SFLDS00003">
    <property type="entry name" value="Haloacid_Dehalogenase"/>
    <property type="match status" value="1"/>
</dbReference>